<evidence type="ECO:0000313" key="1">
    <source>
        <dbReference type="EMBL" id="MFC4243404.1"/>
    </source>
</evidence>
<name>A0ABV8Q7T1_9MICO</name>
<sequence length="196" mass="20943">METLSAPALAALPARPSWATLRGEVRRSTWGPDGLAMSVTSFAAHRRFQQVSAWAAPAPGRDLAMAPIRRVAAPASGKGAGTVTMDDVMALLRPRRALERLALQIVGERRMHRRRVLALSGRIPQGADPAATPFGMLSGGDSFRFLVDAGRGIVLLATGFADGSVIDRVEFAALRFDIPLLSHADSAPPRSRRRSA</sequence>
<protein>
    <submittedName>
        <fullName evidence="1">Uncharacterized protein</fullName>
    </submittedName>
</protein>
<dbReference type="RefSeq" id="WP_390228436.1">
    <property type="nucleotide sequence ID" value="NZ_JBHSCN010000005.1"/>
</dbReference>
<accession>A0ABV8Q7T1</accession>
<dbReference type="EMBL" id="JBHSCN010000005">
    <property type="protein sequence ID" value="MFC4243404.1"/>
    <property type="molecule type" value="Genomic_DNA"/>
</dbReference>
<gene>
    <name evidence="1" type="ORF">ACFOYW_08465</name>
</gene>
<organism evidence="1 2">
    <name type="scientific">Gryllotalpicola reticulitermitis</name>
    <dbReference type="NCBI Taxonomy" id="1184153"/>
    <lineage>
        <taxon>Bacteria</taxon>
        <taxon>Bacillati</taxon>
        <taxon>Actinomycetota</taxon>
        <taxon>Actinomycetes</taxon>
        <taxon>Micrococcales</taxon>
        <taxon>Microbacteriaceae</taxon>
        <taxon>Gryllotalpicola</taxon>
    </lineage>
</organism>
<reference evidence="2" key="1">
    <citation type="journal article" date="2019" name="Int. J. Syst. Evol. Microbiol.">
        <title>The Global Catalogue of Microorganisms (GCM) 10K type strain sequencing project: providing services to taxonomists for standard genome sequencing and annotation.</title>
        <authorList>
            <consortium name="The Broad Institute Genomics Platform"/>
            <consortium name="The Broad Institute Genome Sequencing Center for Infectious Disease"/>
            <person name="Wu L."/>
            <person name="Ma J."/>
        </authorList>
    </citation>
    <scope>NUCLEOTIDE SEQUENCE [LARGE SCALE GENOMIC DNA]</scope>
    <source>
        <strain evidence="2">CGMCC 1.10363</strain>
    </source>
</reference>
<keyword evidence="2" id="KW-1185">Reference proteome</keyword>
<dbReference type="Proteomes" id="UP001595900">
    <property type="component" value="Unassembled WGS sequence"/>
</dbReference>
<evidence type="ECO:0000313" key="2">
    <source>
        <dbReference type="Proteomes" id="UP001595900"/>
    </source>
</evidence>
<comment type="caution">
    <text evidence="1">The sequence shown here is derived from an EMBL/GenBank/DDBJ whole genome shotgun (WGS) entry which is preliminary data.</text>
</comment>
<proteinExistence type="predicted"/>